<reference evidence="1 4" key="1">
    <citation type="submission" date="2016-10" db="EMBL/GenBank/DDBJ databases">
        <authorList>
            <person name="Cai Z."/>
        </authorList>
    </citation>
    <scope>NUCLEOTIDE SEQUENCE [LARGE SCALE GENOMIC DNA]</scope>
</reference>
<dbReference type="Proteomes" id="UP000256970">
    <property type="component" value="Unassembled WGS sequence"/>
</dbReference>
<dbReference type="AlphaFoldDB" id="A0A383VXG5"/>
<evidence type="ECO:0000313" key="1">
    <source>
        <dbReference type="EMBL" id="SZX70157.1"/>
    </source>
</evidence>
<name>A0A383VXG5_TETOB</name>
<dbReference type="EMBL" id="FNXT01001330">
    <property type="protein sequence ID" value="SZX78687.1"/>
    <property type="molecule type" value="Genomic_DNA"/>
</dbReference>
<sequence length="438" mass="46149">MNTSTVVHLLDAALVFRGLRACREPAAAATLLLQLPAAAAVTASDLARLCGGVVEQCSDGEVCEELLQLLLGTGSLPGPEELVSLLSACLQNRTDKSAAACIQLLCSDPVAQQVDGGAAQQLLLEAAEAQQPAAMHVLLACLLAAPQSSEQVQQLLQATVLAALQCFRNEMGTGDLQDDVESSWMEAVEAVTGVAAAQGVSADVLLLLKQAVEQGALGMVQQLVRVRTLQQPQKEEVGSLLQLAAQQQQRRGLLQALLQLPHAASSLTAEQMGNLLHASVQKDDHRMVTMLCGLQSAQLLQPQQLTRLLAEAVRHARSLTSALLLCKLPAASRMAAIPAAGLIDDTQAALSGIRAALEKDKADSFSSSTRRMMKSMPFSVYRLKRAGNALSPSQVARQTVAAATGAVLAEQKVPLRVWLGMQVVAALQELQAAATHDL</sequence>
<organism evidence="1 4">
    <name type="scientific">Tetradesmus obliquus</name>
    <name type="common">Green alga</name>
    <name type="synonym">Acutodesmus obliquus</name>
    <dbReference type="NCBI Taxonomy" id="3088"/>
    <lineage>
        <taxon>Eukaryota</taxon>
        <taxon>Viridiplantae</taxon>
        <taxon>Chlorophyta</taxon>
        <taxon>core chlorophytes</taxon>
        <taxon>Chlorophyceae</taxon>
        <taxon>CS clade</taxon>
        <taxon>Sphaeropleales</taxon>
        <taxon>Scenedesmaceae</taxon>
        <taxon>Tetradesmus</taxon>
    </lineage>
</organism>
<proteinExistence type="predicted"/>
<evidence type="ECO:0000313" key="4">
    <source>
        <dbReference type="Proteomes" id="UP000256970"/>
    </source>
</evidence>
<accession>A0A383VXG5</accession>
<dbReference type="EMBL" id="FNXT01000973">
    <property type="protein sequence ID" value="SZX70157.1"/>
    <property type="molecule type" value="Genomic_DNA"/>
</dbReference>
<evidence type="ECO:0000313" key="3">
    <source>
        <dbReference type="EMBL" id="SZX78687.1"/>
    </source>
</evidence>
<gene>
    <name evidence="1" type="ORF">BQ4739_LOCUS10395</name>
    <name evidence="2" type="ORF">BQ4739_LOCUS13841</name>
    <name evidence="3" type="ORF">BQ4739_LOCUS19002</name>
</gene>
<keyword evidence="4" id="KW-1185">Reference proteome</keyword>
<evidence type="ECO:0000313" key="2">
    <source>
        <dbReference type="EMBL" id="SZX73582.1"/>
    </source>
</evidence>
<dbReference type="EMBL" id="FNXT01001194">
    <property type="protein sequence ID" value="SZX73582.1"/>
    <property type="molecule type" value="Genomic_DNA"/>
</dbReference>
<protein>
    <submittedName>
        <fullName evidence="1">Uncharacterized protein</fullName>
    </submittedName>
</protein>